<proteinExistence type="predicted"/>
<accession>A0ACB9RWT2</accession>
<reference evidence="2" key="1">
    <citation type="journal article" date="2023" name="Front. Plant Sci.">
        <title>Chromosomal-level genome assembly of Melastoma candidum provides insights into trichome evolution.</title>
        <authorList>
            <person name="Zhong Y."/>
            <person name="Wu W."/>
            <person name="Sun C."/>
            <person name="Zou P."/>
            <person name="Liu Y."/>
            <person name="Dai S."/>
            <person name="Zhou R."/>
        </authorList>
    </citation>
    <scope>NUCLEOTIDE SEQUENCE [LARGE SCALE GENOMIC DNA]</scope>
</reference>
<keyword evidence="2" id="KW-1185">Reference proteome</keyword>
<gene>
    <name evidence="1" type="ORF">MLD38_008251</name>
</gene>
<dbReference type="Proteomes" id="UP001057402">
    <property type="component" value="Chromosome 3"/>
</dbReference>
<dbReference type="EMBL" id="CM042882">
    <property type="protein sequence ID" value="KAI4382266.1"/>
    <property type="molecule type" value="Genomic_DNA"/>
</dbReference>
<organism evidence="1 2">
    <name type="scientific">Melastoma candidum</name>
    <dbReference type="NCBI Taxonomy" id="119954"/>
    <lineage>
        <taxon>Eukaryota</taxon>
        <taxon>Viridiplantae</taxon>
        <taxon>Streptophyta</taxon>
        <taxon>Embryophyta</taxon>
        <taxon>Tracheophyta</taxon>
        <taxon>Spermatophyta</taxon>
        <taxon>Magnoliopsida</taxon>
        <taxon>eudicotyledons</taxon>
        <taxon>Gunneridae</taxon>
        <taxon>Pentapetalae</taxon>
        <taxon>rosids</taxon>
        <taxon>malvids</taxon>
        <taxon>Myrtales</taxon>
        <taxon>Melastomataceae</taxon>
        <taxon>Melastomatoideae</taxon>
        <taxon>Melastomateae</taxon>
        <taxon>Melastoma</taxon>
    </lineage>
</organism>
<protein>
    <submittedName>
        <fullName evidence="1">Uncharacterized protein</fullName>
    </submittedName>
</protein>
<evidence type="ECO:0000313" key="1">
    <source>
        <dbReference type="EMBL" id="KAI4382266.1"/>
    </source>
</evidence>
<sequence length="314" mass="34299">MIEVGSCFSDEALKFSTPSCSSTSSSAKSSCISPSPLHVPSVCNVISCLYSTDLSSRKTRFIIAVTWCMSPGGPRLIVEFGSRGSANCSPRVRIGTSPGLLGRNRGRKRVECRNSSALVSWDFSKAKFVLGCPEPVGGFYVAVSVDSECILMLGDGERAGESSTVNSVLVSRREELFGEGMYSTQAPFHPNGELHDIVIKYVVGTEQEKEDGNDQQKQPGSTLSVYVDKKLATRVKRLQWNFRGHQTIFVDGSAIEFMWNVHDWLHNIGSGPGVFIFRTSSRVSADTERDDLNCRDNDGEDGFSLLICANKNPS</sequence>
<name>A0ACB9RWT2_9MYRT</name>
<evidence type="ECO:0000313" key="2">
    <source>
        <dbReference type="Proteomes" id="UP001057402"/>
    </source>
</evidence>
<comment type="caution">
    <text evidence="1">The sequence shown here is derived from an EMBL/GenBank/DDBJ whole genome shotgun (WGS) entry which is preliminary data.</text>
</comment>